<organism evidence="2 3">
    <name type="scientific">Leucocoprinus leucothites</name>
    <dbReference type="NCBI Taxonomy" id="201217"/>
    <lineage>
        <taxon>Eukaryota</taxon>
        <taxon>Fungi</taxon>
        <taxon>Dikarya</taxon>
        <taxon>Basidiomycota</taxon>
        <taxon>Agaricomycotina</taxon>
        <taxon>Agaricomycetes</taxon>
        <taxon>Agaricomycetidae</taxon>
        <taxon>Agaricales</taxon>
        <taxon>Agaricineae</taxon>
        <taxon>Agaricaceae</taxon>
        <taxon>Leucocoprinus</taxon>
    </lineage>
</organism>
<keyword evidence="1" id="KW-0472">Membrane</keyword>
<feature type="transmembrane region" description="Helical" evidence="1">
    <location>
        <begin position="75"/>
        <end position="94"/>
    </location>
</feature>
<feature type="transmembrane region" description="Helical" evidence="1">
    <location>
        <begin position="213"/>
        <end position="238"/>
    </location>
</feature>
<feature type="transmembrane region" description="Helical" evidence="1">
    <location>
        <begin position="431"/>
        <end position="460"/>
    </location>
</feature>
<name>A0A8H5FUX7_9AGAR</name>
<evidence type="ECO:0000256" key="1">
    <source>
        <dbReference type="SAM" id="Phobius"/>
    </source>
</evidence>
<evidence type="ECO:0000313" key="2">
    <source>
        <dbReference type="EMBL" id="KAF5350695.1"/>
    </source>
</evidence>
<dbReference type="OrthoDB" id="3227921at2759"/>
<feature type="transmembrane region" description="Helical" evidence="1">
    <location>
        <begin position="41"/>
        <end position="63"/>
    </location>
</feature>
<dbReference type="AlphaFoldDB" id="A0A8H5FUX7"/>
<accession>A0A8H5FUX7</accession>
<proteinExistence type="predicted"/>
<keyword evidence="1" id="KW-0812">Transmembrane</keyword>
<evidence type="ECO:0000313" key="3">
    <source>
        <dbReference type="Proteomes" id="UP000559027"/>
    </source>
</evidence>
<comment type="caution">
    <text evidence="2">The sequence shown here is derived from an EMBL/GenBank/DDBJ whole genome shotgun (WGS) entry which is preliminary data.</text>
</comment>
<dbReference type="Proteomes" id="UP000559027">
    <property type="component" value="Unassembled WGS sequence"/>
</dbReference>
<feature type="transmembrane region" description="Helical" evidence="1">
    <location>
        <begin position="101"/>
        <end position="128"/>
    </location>
</feature>
<keyword evidence="3" id="KW-1185">Reference proteome</keyword>
<reference evidence="2 3" key="1">
    <citation type="journal article" date="2020" name="ISME J.">
        <title>Uncovering the hidden diversity of litter-decomposition mechanisms in mushroom-forming fungi.</title>
        <authorList>
            <person name="Floudas D."/>
            <person name="Bentzer J."/>
            <person name="Ahren D."/>
            <person name="Johansson T."/>
            <person name="Persson P."/>
            <person name="Tunlid A."/>
        </authorList>
    </citation>
    <scope>NUCLEOTIDE SEQUENCE [LARGE SCALE GENOMIC DNA]</scope>
    <source>
        <strain evidence="2 3">CBS 146.42</strain>
    </source>
</reference>
<dbReference type="EMBL" id="JAACJO010000014">
    <property type="protein sequence ID" value="KAF5350695.1"/>
    <property type="molecule type" value="Genomic_DNA"/>
</dbReference>
<keyword evidence="1" id="KW-1133">Transmembrane helix</keyword>
<gene>
    <name evidence="2" type="ORF">D9756_008475</name>
</gene>
<sequence length="499" mass="56577">MRIRAYISSHLPPQQALTRDHGRFPDERQIRHEAPFQAKKILSRLVILHAAVNLIILPLAFPFLKRYAGNRLSDIEFILIYALPPLSILVHNIARLWTWRYWVVIIEVLYSLIEISGLVMSLVFPFLLKFFRHMWSTYAPDIIQTISSFLLAIYCMLSFIGLLWDIWSQPEPWKYKLLKEYDFFEAENRDHIHRDLILGTTPWKPRSRTENRVLVGIRGGIAIFCLLLVGMVAFYALLARPANLLSIPRRIPFRSYWYSSSNWMSVIPTHAILVFSGLHSNVSLPLNEILHISSVNQSASCADDIVYTIDFSHIPGFSPSFVASFYLGVNDTNVDDILEATEPTALLPGIRLFGTLGISRRELMSNFWATALALPQRRRIIVANIRSLMSDPSIVPPPNNQSASLRVRLLPTRPSILIEQATPEDSVLEGFALLGGVWTTVNGMFAITFGSTLLLVLFGIKPLSVYGLIHLLPGQKHSLLDEECGVPIREKRDLSIDKG</sequence>
<feature type="transmembrane region" description="Helical" evidence="1">
    <location>
        <begin position="148"/>
        <end position="167"/>
    </location>
</feature>
<protein>
    <submittedName>
        <fullName evidence="2">Uncharacterized protein</fullName>
    </submittedName>
</protein>